<dbReference type="EMBL" id="JAXCGZ010009960">
    <property type="protein sequence ID" value="KAK7075956.1"/>
    <property type="molecule type" value="Genomic_DNA"/>
</dbReference>
<protein>
    <submittedName>
        <fullName evidence="2">Uncharacterized protein</fullName>
    </submittedName>
</protein>
<proteinExistence type="predicted"/>
<dbReference type="AlphaFoldDB" id="A0AAN8X4A2"/>
<comment type="caution">
    <text evidence="2">The sequence shown here is derived from an EMBL/GenBank/DDBJ whole genome shotgun (WGS) entry which is preliminary data.</text>
</comment>
<accession>A0AAN8X4A2</accession>
<keyword evidence="3" id="KW-1185">Reference proteome</keyword>
<sequence length="108" mass="11855">MIPEGSSGPGINEPGDPGMTRSPGPRTKPSPLNSSVLILNQNDYQNAFTLPFFSLSRFSKEDIKSSFISHFTECKPLLFAQLLEVLNFTMAQIVPSSKTSSSFLRQSD</sequence>
<name>A0AAN8X4A2_HALRR</name>
<dbReference type="Proteomes" id="UP001381693">
    <property type="component" value="Unassembled WGS sequence"/>
</dbReference>
<evidence type="ECO:0000313" key="3">
    <source>
        <dbReference type="Proteomes" id="UP001381693"/>
    </source>
</evidence>
<evidence type="ECO:0000313" key="2">
    <source>
        <dbReference type="EMBL" id="KAK7075956.1"/>
    </source>
</evidence>
<feature type="region of interest" description="Disordered" evidence="1">
    <location>
        <begin position="1"/>
        <end position="34"/>
    </location>
</feature>
<evidence type="ECO:0000256" key="1">
    <source>
        <dbReference type="SAM" id="MobiDB-lite"/>
    </source>
</evidence>
<gene>
    <name evidence="2" type="ORF">SK128_005136</name>
</gene>
<reference evidence="2 3" key="1">
    <citation type="submission" date="2023-11" db="EMBL/GenBank/DDBJ databases">
        <title>Halocaridina rubra genome assembly.</title>
        <authorList>
            <person name="Smith C."/>
        </authorList>
    </citation>
    <scope>NUCLEOTIDE SEQUENCE [LARGE SCALE GENOMIC DNA]</scope>
    <source>
        <strain evidence="2">EP-1</strain>
        <tissue evidence="2">Whole</tissue>
    </source>
</reference>
<organism evidence="2 3">
    <name type="scientific">Halocaridina rubra</name>
    <name type="common">Hawaiian red shrimp</name>
    <dbReference type="NCBI Taxonomy" id="373956"/>
    <lineage>
        <taxon>Eukaryota</taxon>
        <taxon>Metazoa</taxon>
        <taxon>Ecdysozoa</taxon>
        <taxon>Arthropoda</taxon>
        <taxon>Crustacea</taxon>
        <taxon>Multicrustacea</taxon>
        <taxon>Malacostraca</taxon>
        <taxon>Eumalacostraca</taxon>
        <taxon>Eucarida</taxon>
        <taxon>Decapoda</taxon>
        <taxon>Pleocyemata</taxon>
        <taxon>Caridea</taxon>
        <taxon>Atyoidea</taxon>
        <taxon>Atyidae</taxon>
        <taxon>Halocaridina</taxon>
    </lineage>
</organism>